<evidence type="ECO:0000313" key="5">
    <source>
        <dbReference type="Proteomes" id="UP000037392"/>
    </source>
</evidence>
<evidence type="ECO:0000256" key="1">
    <source>
        <dbReference type="SAM" id="Coils"/>
    </source>
</evidence>
<dbReference type="SUPFAM" id="SSF53756">
    <property type="entry name" value="UDP-Glycosyltransferase/glycogen phosphorylase"/>
    <property type="match status" value="1"/>
</dbReference>
<dbReference type="InterPro" id="IPR029063">
    <property type="entry name" value="SAM-dependent_MTases_sf"/>
</dbReference>
<evidence type="ECO:0000259" key="3">
    <source>
        <dbReference type="Pfam" id="PF08241"/>
    </source>
</evidence>
<dbReference type="SUPFAM" id="SSF53335">
    <property type="entry name" value="S-adenosyl-L-methionine-dependent methyltransferases"/>
    <property type="match status" value="1"/>
</dbReference>
<name>A0A0J9EV60_9FIRM</name>
<feature type="coiled-coil region" evidence="1">
    <location>
        <begin position="519"/>
        <end position="581"/>
    </location>
</feature>
<dbReference type="InterPro" id="IPR029044">
    <property type="entry name" value="Nucleotide-diphossugar_trans"/>
</dbReference>
<sequence length="1314" mass="149208">MNDISYEILDLFKTYGSTQEGIERALTSDHRPEVLHALTPVRENLLEWLDLSVHDQVLEIGSGYGAFTGLLADRCAHVTVMDSRDENLAVNRERNRDKSNITYGLEDGESRFDWVFLIGPSSGTGQKADIRQIIGRAGKYLKDHGRLVFACENTIGLRFLAGGGHDPQEGAWMKGELEAAFLDAGLPRVEFYYPMPDHRLPVSIYSDRYLPGKGDITHMDMAYDKPRYACFHEEEIFDRLISEGDFGRFANGFLIVASADASAQKTIFTKYNRTRKGKFQIRTSILEEKGTRYVEKAALGSQGSWHILSFQKKYGQLQEFNPSVRVLEPDISRDGMTVRFSFLRGETLAERLGREIREGKAPVEAIEAAMKVLFGVPEDQIMPFAVTPEFTEVFGEIPDISDSSYRVSNIDGLFENLMVVEGEDGREDGLYCLDYEWVFDFPVPAHFVQYRNLAYFYYKYENLLDYEGLEGFLKEFSVSGEMASVYASMERAFQSYVHGDGNQGYLAGYSQKVTTLEELRQADQGLARAKDRINQLQAEVEEKNLQIRKEQEVQRLTNNHVANLEVMIRDLRHEIDELGKLATYLNGHEALIFKLRRKLGNGVNRVFPKGTRKRKILNYCFNTVKHPVRYGRMYAAKEGRNLINGDFEIGEDYLKYGRLRFPQVPGQGKEGPGGWEGPMVSIVIPCYNQVHYTYACLQSILEFTKDVTYEVIIADDVSTDATARLDQYVEGLVISRNQTNQGFLRNCNHAAEAARGKYIMFLNNDTKVTRGWLSSLVTLIESDPSIGMVGSKLVYPDGRLQEAGGIIWSDGSGWNYGRLDDPDKAEYNYVKDVDYISGAAILLPASLWKRIGGFDQRYAPAYCEDSDLAFEVRKAGYRVVYQPLSKVIHYEGISNGTDVNGTGLKRYQVENSEKLKEKWAVELKGQCVNTGNPNPFRARERSQGKEIILVVDHYVPTFDRDAGSKTTYQYLKMFLKKGYVVKFLGDNFLHEEPYSTTLQQMGIEVLYGDGYAAGIWDWLKENGDEISYAYLNRPHIATKYVDYIRDYTGIKVIYYGHDLHFLRLGREYALTGDIEIKREADYWKSVELTMMHKAAVSYYPSYVEIDAIHAIDGSIRAKAITAYVYDTFLTDIRDDFAKREGLLFVGGFAHPPNADAVLWFAREIFPGIRERIPGIKFYVVGSKVTDEIRALEQDGNGIIIKGFVSEEELESLYASCKLVVVPLRYGAGVKGKVVEAIYNGAPIVTTSTGAEGIPFVESVLETADEAEQFADRVVNLYQDNERCRELCRKTQDYIKKYFSLDGAWKVIEEDFTQR</sequence>
<dbReference type="Proteomes" id="UP000037392">
    <property type="component" value="Unassembled WGS sequence"/>
</dbReference>
<dbReference type="OrthoDB" id="525353at2"/>
<dbReference type="InterPro" id="IPR013216">
    <property type="entry name" value="Methyltransf_11"/>
</dbReference>
<evidence type="ECO:0000259" key="2">
    <source>
        <dbReference type="Pfam" id="PF00535"/>
    </source>
</evidence>
<dbReference type="Gene3D" id="3.90.550.10">
    <property type="entry name" value="Spore Coat Polysaccharide Biosynthesis Protein SpsA, Chain A"/>
    <property type="match status" value="1"/>
</dbReference>
<dbReference type="PANTHER" id="PTHR43179">
    <property type="entry name" value="RHAMNOSYLTRANSFERASE WBBL"/>
    <property type="match status" value="1"/>
</dbReference>
<evidence type="ECO:0000313" key="4">
    <source>
        <dbReference type="EMBL" id="KMW19765.1"/>
    </source>
</evidence>
<comment type="caution">
    <text evidence="4">The sequence shown here is derived from an EMBL/GenBank/DDBJ whole genome shotgun (WGS) entry which is preliminary data.</text>
</comment>
<proteinExistence type="predicted"/>
<feature type="domain" description="Methyltransferase type 11" evidence="3">
    <location>
        <begin position="58"/>
        <end position="149"/>
    </location>
</feature>
<dbReference type="SUPFAM" id="SSF53448">
    <property type="entry name" value="Nucleotide-diphospho-sugar transferases"/>
    <property type="match status" value="1"/>
</dbReference>
<dbReference type="Pfam" id="PF13692">
    <property type="entry name" value="Glyco_trans_1_4"/>
    <property type="match status" value="1"/>
</dbReference>
<dbReference type="InterPro" id="IPR001173">
    <property type="entry name" value="Glyco_trans_2-like"/>
</dbReference>
<dbReference type="PATRIC" id="fig|742734.4.peg.2687"/>
<dbReference type="Pfam" id="PF08241">
    <property type="entry name" value="Methyltransf_11"/>
    <property type="match status" value="1"/>
</dbReference>
<accession>A0A0J9EV60</accession>
<protein>
    <submittedName>
        <fullName evidence="4">Uncharacterized protein</fullName>
    </submittedName>
</protein>
<organism evidence="4 5">
    <name type="scientific">[Clostridium] citroniae WAL-19142</name>
    <dbReference type="NCBI Taxonomy" id="742734"/>
    <lineage>
        <taxon>Bacteria</taxon>
        <taxon>Bacillati</taxon>
        <taxon>Bacillota</taxon>
        <taxon>Clostridia</taxon>
        <taxon>Lachnospirales</taxon>
        <taxon>Lachnospiraceae</taxon>
        <taxon>Enterocloster</taxon>
    </lineage>
</organism>
<dbReference type="EMBL" id="ADLK01000020">
    <property type="protein sequence ID" value="KMW19765.1"/>
    <property type="molecule type" value="Genomic_DNA"/>
</dbReference>
<keyword evidence="1" id="KW-0175">Coiled coil</keyword>
<dbReference type="RefSeq" id="WP_048929957.1">
    <property type="nucleotide sequence ID" value="NZ_KQ235878.1"/>
</dbReference>
<dbReference type="GeneID" id="93164161"/>
<dbReference type="CDD" id="cd04186">
    <property type="entry name" value="GT_2_like_c"/>
    <property type="match status" value="1"/>
</dbReference>
<feature type="domain" description="Glycosyltransferase 2-like" evidence="2">
    <location>
        <begin position="681"/>
        <end position="804"/>
    </location>
</feature>
<dbReference type="CDD" id="cd02440">
    <property type="entry name" value="AdoMet_MTases"/>
    <property type="match status" value="1"/>
</dbReference>
<dbReference type="Gene3D" id="3.40.50.2000">
    <property type="entry name" value="Glycogen Phosphorylase B"/>
    <property type="match status" value="1"/>
</dbReference>
<gene>
    <name evidence="4" type="ORF">HMPREF9470_02505</name>
</gene>
<dbReference type="Pfam" id="PF00535">
    <property type="entry name" value="Glycos_transf_2"/>
    <property type="match status" value="1"/>
</dbReference>
<dbReference type="GO" id="GO:0008757">
    <property type="term" value="F:S-adenosylmethionine-dependent methyltransferase activity"/>
    <property type="evidence" value="ECO:0007669"/>
    <property type="project" value="InterPro"/>
</dbReference>
<reference evidence="4 5" key="1">
    <citation type="submission" date="2011-04" db="EMBL/GenBank/DDBJ databases">
        <title>The Genome Sequence of Clostridium citroniae WAL-19142.</title>
        <authorList>
            <consortium name="The Broad Institute Genome Sequencing Platform"/>
            <person name="Earl A."/>
            <person name="Ward D."/>
            <person name="Feldgarden M."/>
            <person name="Gevers D."/>
            <person name="Warren Y.A."/>
            <person name="Tyrrell K.L."/>
            <person name="Citron D.M."/>
            <person name="Goldstein E.J."/>
            <person name="Daigneault M."/>
            <person name="Allen-Vercoe E."/>
            <person name="Young S.K."/>
            <person name="Zeng Q."/>
            <person name="Gargeya S."/>
            <person name="Fitzgerald M."/>
            <person name="Haas B."/>
            <person name="Abouelleil A."/>
            <person name="Alvarado L."/>
            <person name="Arachchi H.M."/>
            <person name="Berlin A."/>
            <person name="Brown A."/>
            <person name="Chapman S.B."/>
            <person name="Chen Z."/>
            <person name="Dunbar C."/>
            <person name="Freedman E."/>
            <person name="Gearin G."/>
            <person name="Gellesch M."/>
            <person name="Goldberg J."/>
            <person name="Griggs A."/>
            <person name="Gujja S."/>
            <person name="Heilman E.R."/>
            <person name="Heiman D."/>
            <person name="Howarth C."/>
            <person name="Larson L."/>
            <person name="Lui A."/>
            <person name="MacDonald P.J."/>
            <person name="Mehta T."/>
            <person name="Montmayeur A."/>
            <person name="Murphy C."/>
            <person name="Neiman D."/>
            <person name="Pearson M."/>
            <person name="Priest M."/>
            <person name="Roberts A."/>
            <person name="Saif S."/>
            <person name="Shea T."/>
            <person name="Shenoy N."/>
            <person name="Sisk P."/>
            <person name="Stolte C."/>
            <person name="Sykes S."/>
            <person name="White J."/>
            <person name="Yandava C."/>
            <person name="Wortman J."/>
            <person name="Nusbaum C."/>
            <person name="Birren B."/>
        </authorList>
    </citation>
    <scope>NUCLEOTIDE SEQUENCE [LARGE SCALE GENOMIC DNA]</scope>
    <source>
        <strain evidence="4 5">WAL-19142</strain>
    </source>
</reference>
<dbReference type="Gene3D" id="3.40.50.150">
    <property type="entry name" value="Vaccinia Virus protein VP39"/>
    <property type="match status" value="1"/>
</dbReference>
<dbReference type="PANTHER" id="PTHR43179:SF7">
    <property type="entry name" value="RHAMNOSYLTRANSFERASE WBBL"/>
    <property type="match status" value="1"/>
</dbReference>
<dbReference type="CDD" id="cd03801">
    <property type="entry name" value="GT4_PimA-like"/>
    <property type="match status" value="1"/>
</dbReference>